<evidence type="ECO:0000313" key="2">
    <source>
        <dbReference type="EMBL" id="SBV96222.1"/>
    </source>
</evidence>
<protein>
    <recommendedName>
        <fullName evidence="3">CcmD family protein</fullName>
    </recommendedName>
</protein>
<dbReference type="EMBL" id="FLUQ01000001">
    <property type="protein sequence ID" value="SBV96222.1"/>
    <property type="molecule type" value="Genomic_DNA"/>
</dbReference>
<accession>A0A212J9W3</accession>
<keyword evidence="1" id="KW-0472">Membrane</keyword>
<gene>
    <name evidence="2" type="ORF">KL86DPRO_11008</name>
</gene>
<dbReference type="InterPro" id="IPR030888">
    <property type="entry name" value="Put_ccm"/>
</dbReference>
<name>A0A212J9W3_9DELT</name>
<sequence>MNDTSWLMYAGMVVWLVLGGYLFLLGRKTAALETRLRRLEYTANKTARDEGM</sequence>
<feature type="transmembrane region" description="Helical" evidence="1">
    <location>
        <begin position="6"/>
        <end position="25"/>
    </location>
</feature>
<evidence type="ECO:0008006" key="3">
    <source>
        <dbReference type="Google" id="ProtNLM"/>
    </source>
</evidence>
<keyword evidence="1" id="KW-1133">Transmembrane helix</keyword>
<proteinExistence type="predicted"/>
<dbReference type="NCBIfam" id="TIGR04391">
    <property type="entry name" value="CcmD_alt_fam"/>
    <property type="match status" value="1"/>
</dbReference>
<keyword evidence="1" id="KW-0812">Transmembrane</keyword>
<evidence type="ECO:0000256" key="1">
    <source>
        <dbReference type="SAM" id="Phobius"/>
    </source>
</evidence>
<organism evidence="2">
    <name type="scientific">uncultured delta proteobacterium</name>
    <dbReference type="NCBI Taxonomy" id="34034"/>
    <lineage>
        <taxon>Bacteria</taxon>
        <taxon>Deltaproteobacteria</taxon>
        <taxon>environmental samples</taxon>
    </lineage>
</organism>
<dbReference type="AlphaFoldDB" id="A0A212J9W3"/>
<reference evidence="2" key="1">
    <citation type="submission" date="2016-04" db="EMBL/GenBank/DDBJ databases">
        <authorList>
            <person name="Evans L.H."/>
            <person name="Alamgir A."/>
            <person name="Owens N."/>
            <person name="Weber N.D."/>
            <person name="Virtaneva K."/>
            <person name="Barbian K."/>
            <person name="Babar A."/>
            <person name="Rosenke K."/>
        </authorList>
    </citation>
    <scope>NUCLEOTIDE SEQUENCE</scope>
    <source>
        <strain evidence="2">86</strain>
    </source>
</reference>